<dbReference type="AlphaFoldDB" id="A0A495Y442"/>
<evidence type="ECO:0000313" key="3">
    <source>
        <dbReference type="Proteomes" id="UP000278440"/>
    </source>
</evidence>
<dbReference type="Proteomes" id="UP000278440">
    <property type="component" value="Unassembled WGS sequence"/>
</dbReference>
<proteinExistence type="predicted"/>
<organism evidence="2 3">
    <name type="scientific">Terracoccus luteus</name>
    <dbReference type="NCBI Taxonomy" id="53356"/>
    <lineage>
        <taxon>Bacteria</taxon>
        <taxon>Bacillati</taxon>
        <taxon>Actinomycetota</taxon>
        <taxon>Actinomycetes</taxon>
        <taxon>Micrococcales</taxon>
        <taxon>Intrasporangiaceae</taxon>
        <taxon>Terracoccus</taxon>
    </lineage>
</organism>
<dbReference type="EMBL" id="RBXT01000001">
    <property type="protein sequence ID" value="RKT80093.1"/>
    <property type="molecule type" value="Genomic_DNA"/>
</dbReference>
<sequence>MAGMSDVGLPTTSPAGVRLAYDVVAADYARHLPDLRAESALDRAAIDDFADRVSETSTPTVLDAGCGTGRVARVLGARGLRVVGVDLSPGMLREATAGDREIACAAASLTHLPLADGSVDGVLLWYSLIHLNPDLVPVAVGEAARVLRPGGHVLVGFQAGVGSRDVAPSYRRLGHEVTLVRHLLNVDSVVDELARAGLVEEARVVRRAQGTERDDQAMVLARSDADSSAP</sequence>
<dbReference type="GO" id="GO:0032259">
    <property type="term" value="P:methylation"/>
    <property type="evidence" value="ECO:0007669"/>
    <property type="project" value="UniProtKB-KW"/>
</dbReference>
<dbReference type="PANTHER" id="PTHR42912">
    <property type="entry name" value="METHYLTRANSFERASE"/>
    <property type="match status" value="1"/>
</dbReference>
<feature type="domain" description="Methyltransferase type 11" evidence="1">
    <location>
        <begin position="62"/>
        <end position="154"/>
    </location>
</feature>
<evidence type="ECO:0000313" key="2">
    <source>
        <dbReference type="EMBL" id="RKT80093.1"/>
    </source>
</evidence>
<comment type="caution">
    <text evidence="2">The sequence shown here is derived from an EMBL/GenBank/DDBJ whole genome shotgun (WGS) entry which is preliminary data.</text>
</comment>
<evidence type="ECO:0000259" key="1">
    <source>
        <dbReference type="Pfam" id="PF08241"/>
    </source>
</evidence>
<dbReference type="InterPro" id="IPR050508">
    <property type="entry name" value="Methyltransf_Superfamily"/>
</dbReference>
<dbReference type="GO" id="GO:0008757">
    <property type="term" value="F:S-adenosylmethionine-dependent methyltransferase activity"/>
    <property type="evidence" value="ECO:0007669"/>
    <property type="project" value="InterPro"/>
</dbReference>
<dbReference type="SUPFAM" id="SSF53335">
    <property type="entry name" value="S-adenosyl-L-methionine-dependent methyltransferases"/>
    <property type="match status" value="1"/>
</dbReference>
<protein>
    <submittedName>
        <fullName evidence="2">Methyltransferase family protein</fullName>
    </submittedName>
</protein>
<keyword evidence="3" id="KW-1185">Reference proteome</keyword>
<dbReference type="InterPro" id="IPR013216">
    <property type="entry name" value="Methyltransf_11"/>
</dbReference>
<gene>
    <name evidence="2" type="ORF">DFJ68_3572</name>
</gene>
<dbReference type="InterPro" id="IPR029063">
    <property type="entry name" value="SAM-dependent_MTases_sf"/>
</dbReference>
<dbReference type="CDD" id="cd02440">
    <property type="entry name" value="AdoMet_MTases"/>
    <property type="match status" value="1"/>
</dbReference>
<dbReference type="Pfam" id="PF08241">
    <property type="entry name" value="Methyltransf_11"/>
    <property type="match status" value="1"/>
</dbReference>
<name>A0A495Y442_9MICO</name>
<accession>A0A495Y442</accession>
<reference evidence="2 3" key="1">
    <citation type="submission" date="2018-10" db="EMBL/GenBank/DDBJ databases">
        <title>Sequencing the genomes of 1000 actinobacteria strains.</title>
        <authorList>
            <person name="Klenk H.-P."/>
        </authorList>
    </citation>
    <scope>NUCLEOTIDE SEQUENCE [LARGE SCALE GENOMIC DNA]</scope>
    <source>
        <strain evidence="2 3">DSM 44267</strain>
    </source>
</reference>
<dbReference type="Gene3D" id="3.40.50.150">
    <property type="entry name" value="Vaccinia Virus protein VP39"/>
    <property type="match status" value="1"/>
</dbReference>
<keyword evidence="2" id="KW-0808">Transferase</keyword>
<keyword evidence="2" id="KW-0489">Methyltransferase</keyword>